<dbReference type="EMBL" id="JAMPKK010000088">
    <property type="protein sequence ID" value="MEP0867815.1"/>
    <property type="molecule type" value="Genomic_DNA"/>
</dbReference>
<reference evidence="1 2" key="1">
    <citation type="submission" date="2022-04" db="EMBL/GenBank/DDBJ databases">
        <title>Positive selection, recombination, and allopatry shape intraspecific diversity of widespread and dominant cyanobacteria.</title>
        <authorList>
            <person name="Wei J."/>
            <person name="Shu W."/>
            <person name="Hu C."/>
        </authorList>
    </citation>
    <scope>NUCLEOTIDE SEQUENCE [LARGE SCALE GENOMIC DNA]</scope>
    <source>
        <strain evidence="1 2">GB2-A5</strain>
    </source>
</reference>
<sequence>MTTDVIEVVNNLGWEYGVGRNSAIIYAPSRQEADKFLDQAIEQLEKAATRLQGKIKIAWQGCRRPYTISASTEH</sequence>
<keyword evidence="2" id="KW-1185">Reference proteome</keyword>
<accession>A0ABV0JX82</accession>
<gene>
    <name evidence="1" type="ORF">NDI37_25550</name>
</gene>
<comment type="caution">
    <text evidence="1">The sequence shown here is derived from an EMBL/GenBank/DDBJ whole genome shotgun (WGS) entry which is preliminary data.</text>
</comment>
<organism evidence="1 2">
    <name type="scientific">Funiculus sociatus GB2-A5</name>
    <dbReference type="NCBI Taxonomy" id="2933946"/>
    <lineage>
        <taxon>Bacteria</taxon>
        <taxon>Bacillati</taxon>
        <taxon>Cyanobacteriota</taxon>
        <taxon>Cyanophyceae</taxon>
        <taxon>Coleofasciculales</taxon>
        <taxon>Coleofasciculaceae</taxon>
        <taxon>Funiculus</taxon>
    </lineage>
</organism>
<dbReference type="RefSeq" id="WP_190417026.1">
    <property type="nucleotide sequence ID" value="NZ_JAMPKK010000088.1"/>
</dbReference>
<dbReference type="Proteomes" id="UP001442494">
    <property type="component" value="Unassembled WGS sequence"/>
</dbReference>
<evidence type="ECO:0000313" key="1">
    <source>
        <dbReference type="EMBL" id="MEP0867815.1"/>
    </source>
</evidence>
<evidence type="ECO:0000313" key="2">
    <source>
        <dbReference type="Proteomes" id="UP001442494"/>
    </source>
</evidence>
<protein>
    <submittedName>
        <fullName evidence="1">Uncharacterized protein</fullName>
    </submittedName>
</protein>
<name>A0ABV0JX82_9CYAN</name>
<proteinExistence type="predicted"/>